<evidence type="ECO:0000256" key="2">
    <source>
        <dbReference type="SAM" id="Phobius"/>
    </source>
</evidence>
<evidence type="ECO:0000259" key="4">
    <source>
        <dbReference type="Pfam" id="PF07715"/>
    </source>
</evidence>
<feature type="transmembrane region" description="Helical" evidence="2">
    <location>
        <begin position="6"/>
        <end position="26"/>
    </location>
</feature>
<evidence type="ECO:0000313" key="6">
    <source>
        <dbReference type="Proteomes" id="UP000321367"/>
    </source>
</evidence>
<proteinExistence type="inferred from homology"/>
<comment type="similarity">
    <text evidence="1">Belongs to the TonB-dependent receptor family.</text>
</comment>
<feature type="domain" description="Peptidase M56" evidence="3">
    <location>
        <begin position="119"/>
        <end position="255"/>
    </location>
</feature>
<evidence type="ECO:0008006" key="7">
    <source>
        <dbReference type="Google" id="ProtNLM"/>
    </source>
</evidence>
<dbReference type="CDD" id="cd07341">
    <property type="entry name" value="M56_BlaR1_MecR1_like"/>
    <property type="match status" value="1"/>
</dbReference>
<keyword evidence="1 2" id="KW-0472">Membrane</keyword>
<dbReference type="AlphaFoldDB" id="A0A5C6ZQI9"/>
<protein>
    <recommendedName>
        <fullName evidence="7">TonB-dependent receptor plug domain-containing protein</fullName>
    </recommendedName>
</protein>
<keyword evidence="6" id="KW-1185">Reference proteome</keyword>
<comment type="caution">
    <text evidence="5">The sequence shown here is derived from an EMBL/GenBank/DDBJ whole genome shotgun (WGS) entry which is preliminary data.</text>
</comment>
<dbReference type="InterPro" id="IPR039426">
    <property type="entry name" value="TonB-dep_rcpt-like"/>
</dbReference>
<keyword evidence="1" id="KW-0998">Cell outer membrane</keyword>
<dbReference type="Gene3D" id="2.170.130.10">
    <property type="entry name" value="TonB-dependent receptor, plug domain"/>
    <property type="match status" value="2"/>
</dbReference>
<feature type="transmembrane region" description="Helical" evidence="2">
    <location>
        <begin position="88"/>
        <end position="115"/>
    </location>
</feature>
<gene>
    <name evidence="5" type="ORF">ES724_13665</name>
</gene>
<keyword evidence="1 2" id="KW-0812">Transmembrane</keyword>
<sequence>MESLLIYLLKSAGLLSIFYVVYILLLKNDTSFTANRKFLIGGILASLILPAVYFTKMVLINAPNIAYTEGVILSELNTIPETAIETNWWQIFGLIYLLISAIFLIQLAFRVALLVKMINKNKSIKQGKYTVIETSNISGPFSFFNYIFINPKDINEDDLQLMLTHEKVHASQCHSVDILLSHLITVVLWFNPISWFYKKIIEQNLEFIADHETAQASECIQHYQHVLVKVSTNNNQPALVNHFYQSFIKKRILMLNKKNSSSRNAWKYQLILPLIAIFIMSFNVKTTTKYIESNYSKITEPIVQQESLSVTVVNTATNESLEKFKSIFLKWDVELYFNNIEYSSNGKTITAIEVKFKNLNTGETGVLNRNDSNGIEPFEIYVIKNGKTGFRDISPEENIHKNDTSLLKEIGENPIYIINNKEYSTSDLDGKTIATKNRIDVLKRKDALKKFGSKASDGVIIVAEGKIIDDFKEELERIDKENPEVEMNFIEIKENSKPVLIHLRASKSKSSKKVGEAGKPWKIGSKVSVASVEFETNTPSENSEQITAAKAQGNPLIFIDGKMQKVSINIKDIDPNEIARISLVSGEDPVKIYGKKAKDGLVLITSKKAGNKMSRYVAGQGVQVYNMDKFSKNDNSKWAERAIGKRDYYPIGNISSSTTIINRKDSIVNTRTSNGNKITIISNDSVSNRKNYKMVKLDSVININASNIPNSKSFYIRSGDKRPLIIIDGIIKEESFDLDEISASAIESMNVLKDQSAIKKYGKKAENGVIEVILKEKK</sequence>
<dbReference type="InterPro" id="IPR037066">
    <property type="entry name" value="Plug_dom_sf"/>
</dbReference>
<evidence type="ECO:0000256" key="1">
    <source>
        <dbReference type="PROSITE-ProRule" id="PRU01360"/>
    </source>
</evidence>
<evidence type="ECO:0000259" key="3">
    <source>
        <dbReference type="Pfam" id="PF05569"/>
    </source>
</evidence>
<feature type="domain" description="TonB-dependent receptor plug" evidence="4">
    <location>
        <begin position="699"/>
        <end position="769"/>
    </location>
</feature>
<accession>A0A5C6ZQI9</accession>
<dbReference type="PROSITE" id="PS52016">
    <property type="entry name" value="TONB_DEPENDENT_REC_3"/>
    <property type="match status" value="1"/>
</dbReference>
<dbReference type="RefSeq" id="WP_146933824.1">
    <property type="nucleotide sequence ID" value="NZ_CBCSHZ010000019.1"/>
</dbReference>
<dbReference type="InterPro" id="IPR012910">
    <property type="entry name" value="Plug_dom"/>
</dbReference>
<dbReference type="GO" id="GO:0009279">
    <property type="term" value="C:cell outer membrane"/>
    <property type="evidence" value="ECO:0007669"/>
    <property type="project" value="UniProtKB-SubCell"/>
</dbReference>
<feature type="transmembrane region" description="Helical" evidence="2">
    <location>
        <begin position="38"/>
        <end position="55"/>
    </location>
</feature>
<dbReference type="Proteomes" id="UP000321367">
    <property type="component" value="Unassembled WGS sequence"/>
</dbReference>
<name>A0A5C6ZQI9_9FLAO</name>
<organism evidence="5 6">
    <name type="scientific">Gillisia hiemivivida</name>
    <dbReference type="NCBI Taxonomy" id="291190"/>
    <lineage>
        <taxon>Bacteria</taxon>
        <taxon>Pseudomonadati</taxon>
        <taxon>Bacteroidota</taxon>
        <taxon>Flavobacteriia</taxon>
        <taxon>Flavobacteriales</taxon>
        <taxon>Flavobacteriaceae</taxon>
        <taxon>Gillisia</taxon>
    </lineage>
</organism>
<dbReference type="Pfam" id="PF07715">
    <property type="entry name" value="Plug"/>
    <property type="match status" value="1"/>
</dbReference>
<keyword evidence="2" id="KW-1133">Transmembrane helix</keyword>
<keyword evidence="1" id="KW-0813">Transport</keyword>
<dbReference type="EMBL" id="VORY01000020">
    <property type="protein sequence ID" value="TXD92531.1"/>
    <property type="molecule type" value="Genomic_DNA"/>
</dbReference>
<dbReference type="SUPFAM" id="SSF56935">
    <property type="entry name" value="Porins"/>
    <property type="match status" value="1"/>
</dbReference>
<evidence type="ECO:0000313" key="5">
    <source>
        <dbReference type="EMBL" id="TXD92531.1"/>
    </source>
</evidence>
<dbReference type="OrthoDB" id="1522859at2"/>
<keyword evidence="1" id="KW-1134">Transmembrane beta strand</keyword>
<comment type="subcellular location">
    <subcellularLocation>
        <location evidence="1">Cell outer membrane</location>
        <topology evidence="1">Multi-pass membrane protein</topology>
    </subcellularLocation>
</comment>
<dbReference type="Pfam" id="PF05569">
    <property type="entry name" value="Peptidase_M56"/>
    <property type="match status" value="1"/>
</dbReference>
<reference evidence="5 6" key="1">
    <citation type="submission" date="2019-08" db="EMBL/GenBank/DDBJ databases">
        <title>Genome sequence of Gillisia hiemivivida IC154 (type strain).</title>
        <authorList>
            <person name="Bowman J.P."/>
        </authorList>
    </citation>
    <scope>NUCLEOTIDE SEQUENCE [LARGE SCALE GENOMIC DNA]</scope>
    <source>
        <strain evidence="5 6">IC154</strain>
    </source>
</reference>
<dbReference type="InterPro" id="IPR008756">
    <property type="entry name" value="Peptidase_M56"/>
</dbReference>